<evidence type="ECO:0000256" key="1">
    <source>
        <dbReference type="SAM" id="MobiDB-lite"/>
    </source>
</evidence>
<gene>
    <name evidence="2" type="ORF">TMSB3V08_LOCUS9814</name>
</gene>
<dbReference type="GO" id="GO:0043248">
    <property type="term" value="P:proteasome assembly"/>
    <property type="evidence" value="ECO:0007669"/>
    <property type="project" value="TreeGrafter"/>
</dbReference>
<dbReference type="GO" id="GO:0005634">
    <property type="term" value="C:nucleus"/>
    <property type="evidence" value="ECO:0007669"/>
    <property type="project" value="TreeGrafter"/>
</dbReference>
<accession>A0A7R9EFP4</accession>
<organism evidence="2">
    <name type="scientific">Timema monikensis</name>
    <dbReference type="NCBI Taxonomy" id="170555"/>
    <lineage>
        <taxon>Eukaryota</taxon>
        <taxon>Metazoa</taxon>
        <taxon>Ecdysozoa</taxon>
        <taxon>Arthropoda</taxon>
        <taxon>Hexapoda</taxon>
        <taxon>Insecta</taxon>
        <taxon>Pterygota</taxon>
        <taxon>Neoptera</taxon>
        <taxon>Polyneoptera</taxon>
        <taxon>Phasmatodea</taxon>
        <taxon>Timematodea</taxon>
        <taxon>Timematoidea</taxon>
        <taxon>Timematidae</taxon>
        <taxon>Timema</taxon>
    </lineage>
</organism>
<dbReference type="EMBL" id="OB796162">
    <property type="protein sequence ID" value="CAD7433127.1"/>
    <property type="molecule type" value="Genomic_DNA"/>
</dbReference>
<evidence type="ECO:0000313" key="2">
    <source>
        <dbReference type="EMBL" id="CAD7433127.1"/>
    </source>
</evidence>
<name>A0A7R9EFP4_9NEOP</name>
<dbReference type="PANTHER" id="PTHR12970:SF1">
    <property type="entry name" value="PROTEASOME ASSEMBLY CHAPERONE 2"/>
    <property type="match status" value="1"/>
</dbReference>
<dbReference type="InterPro" id="IPR038389">
    <property type="entry name" value="PSMG2_sf"/>
</dbReference>
<dbReference type="GO" id="GO:0005829">
    <property type="term" value="C:cytosol"/>
    <property type="evidence" value="ECO:0007669"/>
    <property type="project" value="TreeGrafter"/>
</dbReference>
<protein>
    <submittedName>
        <fullName evidence="2">Uncharacterized protein</fullName>
    </submittedName>
</protein>
<dbReference type="AlphaFoldDB" id="A0A7R9EFP4"/>
<feature type="compositionally biased region" description="Polar residues" evidence="1">
    <location>
        <begin position="222"/>
        <end position="240"/>
    </location>
</feature>
<sequence length="422" mass="47253">MKSKYCSSRDEMLSDYKTLTTIKPEEETVNGILSVPKSHCIPKTNDTILAFNFFNRKQCLDKPFENFYAEIRALATPCEFGDQDDKLLRAQIILGVNSQSIKHLLRDDTTLHKVVEYCKSVELADKNLKTIKDGRGSSQSDIFKGSGYSGVQDIEVPAPRKDLQRISGTVNYLRPFVPHLHFGNDISCEDHDRVRSFGDMGELEGLKLTPPSPPNNKPEDTIASTSQSPNSETNTVPLGTSLPNIVTSSFDYERNDEQICGTPLRYFMTKTLRNKMGPKLSKLKELECRTFPGVNSLENVKEPEKLNIPGGGFTKLLYQKCILKDAALIILLKFCSEGDNIPDAVMLADYVDEWLDIVPKENNLPFTWSYPPSWKHLFVACVFRLLAALVAQNVAQGTSLEIVNSSYPQCVTCVVGGERRQP</sequence>
<reference evidence="2" key="1">
    <citation type="submission" date="2020-11" db="EMBL/GenBank/DDBJ databases">
        <authorList>
            <person name="Tran Van P."/>
        </authorList>
    </citation>
    <scope>NUCLEOTIDE SEQUENCE</scope>
</reference>
<dbReference type="InterPro" id="IPR016562">
    <property type="entry name" value="Proteasome_assmbl_chp_2_euk"/>
</dbReference>
<dbReference type="PANTHER" id="PTHR12970">
    <property type="entry name" value="PROTEASOME ASSEMBLY CHAPERONE 2"/>
    <property type="match status" value="1"/>
</dbReference>
<dbReference type="Gene3D" id="3.40.50.10900">
    <property type="entry name" value="PAC-like subunit"/>
    <property type="match status" value="1"/>
</dbReference>
<proteinExistence type="predicted"/>
<feature type="region of interest" description="Disordered" evidence="1">
    <location>
        <begin position="203"/>
        <end position="240"/>
    </location>
</feature>